<keyword evidence="2" id="KW-1185">Reference proteome</keyword>
<sequence length="46" mass="5940">MERFWCFLETLFFGETLAQSAERRWRAFDEEQRRKDREWREHLSRC</sequence>
<protein>
    <submittedName>
        <fullName evidence="1">Uncharacterized protein</fullName>
    </submittedName>
</protein>
<name>A0A7S7YF14_9VIRU</name>
<accession>A0A7S7YF14</accession>
<dbReference type="EMBL" id="MW018138">
    <property type="protein sequence ID" value="QPB44608.1"/>
    <property type="molecule type" value="Genomic_DNA"/>
</dbReference>
<dbReference type="Proteomes" id="UP001162098">
    <property type="component" value="Segment"/>
</dbReference>
<reference evidence="1 2" key="1">
    <citation type="submission" date="2020-09" db="EMBL/GenBank/DDBJ databases">
        <authorList>
            <person name="Zhang R."/>
            <person name="Garcia K."/>
            <person name="Ogata H."/>
        </authorList>
    </citation>
    <scope>NUCLEOTIDE SEQUENCE [LARGE SCALE GENOMIC DNA]</scope>
    <source>
        <strain evidence="2">stheno</strain>
    </source>
</reference>
<dbReference type="KEGG" id="vg:80543804"/>
<evidence type="ECO:0000313" key="2">
    <source>
        <dbReference type="Proteomes" id="UP001162098"/>
    </source>
</evidence>
<proteinExistence type="predicted"/>
<organism evidence="1 2">
    <name type="scientific">Medusavirus stheno T3</name>
    <dbReference type="NCBI Taxonomy" id="3069717"/>
    <lineage>
        <taxon>Viruses</taxon>
        <taxon>Varidnaviria</taxon>
        <taxon>Bamfordvirae</taxon>
        <taxon>Nucleocytoviricota</taxon>
        <taxon>Megaviricetes</taxon>
        <taxon>Mamonoviridae</taxon>
        <taxon>Medusavirus</taxon>
        <taxon>Medusavirus sthenus</taxon>
    </lineage>
</organism>
<evidence type="ECO:0000313" key="1">
    <source>
        <dbReference type="EMBL" id="QPB44608.1"/>
    </source>
</evidence>